<accession>A0A448TVM6</accession>
<dbReference type="OrthoDB" id="9805811at2"/>
<dbReference type="Proteomes" id="UP000279799">
    <property type="component" value="Chromosome"/>
</dbReference>
<proteinExistence type="predicted"/>
<dbReference type="KEGG" id="adp:NCTC12871_01476"/>
<dbReference type="EMBL" id="LR134510">
    <property type="protein sequence ID" value="VEJ09985.1"/>
    <property type="molecule type" value="Genomic_DNA"/>
</dbReference>
<dbReference type="RefSeq" id="WP_126600350.1">
    <property type="nucleotide sequence ID" value="NZ_LR134510.1"/>
</dbReference>
<sequence>MKLYQYPNKAKVDKVIPKNKFYQQGQATNKITQGFVNCIDKVIWAYKLSSDTIHIDCNDDLQEIQIFHIESRQKDIDISLLEFIDKLILTPIIFEIYFGGKVKIIATYKRLNNVDKSKVVLDKYYQSEWLDDEVRQDLPIFLNISDLYNHFIEQLLPHHNTIQNKEYPLSITEKLVKAKQREAIHKQIDKIRKQILSEKQFNKKVILNMELHKLQTDLNNL</sequence>
<organism evidence="1 2">
    <name type="scientific">Actinobacillus delphinicola</name>
    <dbReference type="NCBI Taxonomy" id="51161"/>
    <lineage>
        <taxon>Bacteria</taxon>
        <taxon>Pseudomonadati</taxon>
        <taxon>Pseudomonadota</taxon>
        <taxon>Gammaproteobacteria</taxon>
        <taxon>Pasteurellales</taxon>
        <taxon>Pasteurellaceae</taxon>
        <taxon>Actinobacillus</taxon>
    </lineage>
</organism>
<protein>
    <recommendedName>
        <fullName evidence="3">DUF4391 domain-containing protein</fullName>
    </recommendedName>
</protein>
<name>A0A448TVM6_9PAST</name>
<gene>
    <name evidence="1" type="ORF">NCTC12871_01476</name>
</gene>
<evidence type="ECO:0000313" key="2">
    <source>
        <dbReference type="Proteomes" id="UP000279799"/>
    </source>
</evidence>
<dbReference type="Pfam" id="PF14335">
    <property type="entry name" value="DUF4391"/>
    <property type="match status" value="1"/>
</dbReference>
<reference evidence="1 2" key="1">
    <citation type="submission" date="2018-12" db="EMBL/GenBank/DDBJ databases">
        <authorList>
            <consortium name="Pathogen Informatics"/>
        </authorList>
    </citation>
    <scope>NUCLEOTIDE SEQUENCE [LARGE SCALE GENOMIC DNA]</scope>
    <source>
        <strain evidence="1 2">NCTC12871</strain>
    </source>
</reference>
<evidence type="ECO:0000313" key="1">
    <source>
        <dbReference type="EMBL" id="VEJ09985.1"/>
    </source>
</evidence>
<dbReference type="InterPro" id="IPR025503">
    <property type="entry name" value="DUF4391"/>
</dbReference>
<dbReference type="AlphaFoldDB" id="A0A448TVM6"/>
<evidence type="ECO:0008006" key="3">
    <source>
        <dbReference type="Google" id="ProtNLM"/>
    </source>
</evidence>
<keyword evidence="2" id="KW-1185">Reference proteome</keyword>